<evidence type="ECO:0000313" key="3">
    <source>
        <dbReference type="Proteomes" id="UP000264541"/>
    </source>
</evidence>
<dbReference type="InterPro" id="IPR049646">
    <property type="entry name" value="GvpT/GvpP-like"/>
</dbReference>
<dbReference type="OrthoDB" id="2888899at2"/>
<feature type="compositionally biased region" description="Polar residues" evidence="1">
    <location>
        <begin position="75"/>
        <end position="88"/>
    </location>
</feature>
<feature type="region of interest" description="Disordered" evidence="1">
    <location>
        <begin position="75"/>
        <end position="101"/>
    </location>
</feature>
<organism evidence="2 3">
    <name type="scientific">Peribacillus saganii</name>
    <dbReference type="NCBI Taxonomy" id="2303992"/>
    <lineage>
        <taxon>Bacteria</taxon>
        <taxon>Bacillati</taxon>
        <taxon>Bacillota</taxon>
        <taxon>Bacilli</taxon>
        <taxon>Bacillales</taxon>
        <taxon>Bacillaceae</taxon>
        <taxon>Peribacillus</taxon>
    </lineage>
</organism>
<reference evidence="2" key="1">
    <citation type="submission" date="2018-08" db="EMBL/GenBank/DDBJ databases">
        <title>Bacillus chawlae sp. nov., Bacillus glennii sp. nov., and Bacillus saganii sp. nov. Isolated from the Vehicle Assembly Building at Kennedy Space Center where the Viking Spacecraft were Assembled.</title>
        <authorList>
            <person name="Seuylemezian A."/>
            <person name="Vaishampayan P."/>
        </authorList>
    </citation>
    <scope>NUCLEOTIDE SEQUENCE [LARGE SCALE GENOMIC DNA]</scope>
    <source>
        <strain evidence="2">V47-23a</strain>
    </source>
</reference>
<evidence type="ECO:0000256" key="1">
    <source>
        <dbReference type="SAM" id="MobiDB-lite"/>
    </source>
</evidence>
<gene>
    <name evidence="2" type="ORF">D0469_15535</name>
</gene>
<protein>
    <submittedName>
        <fullName evidence="2">Gas vesicle protein GvpP</fullName>
    </submittedName>
</protein>
<dbReference type="EMBL" id="QVTE01000045">
    <property type="protein sequence ID" value="RFU67358.1"/>
    <property type="molecule type" value="Genomic_DNA"/>
</dbReference>
<evidence type="ECO:0000313" key="2">
    <source>
        <dbReference type="EMBL" id="RFU67358.1"/>
    </source>
</evidence>
<dbReference type="AlphaFoldDB" id="A0A372LMS4"/>
<keyword evidence="3" id="KW-1185">Reference proteome</keyword>
<accession>A0A372LMS4</accession>
<dbReference type="Proteomes" id="UP000264541">
    <property type="component" value="Unassembled WGS sequence"/>
</dbReference>
<comment type="caution">
    <text evidence="2">The sequence shown here is derived from an EMBL/GenBank/DDBJ whole genome shotgun (WGS) entry which is preliminary data.</text>
</comment>
<proteinExistence type="predicted"/>
<name>A0A372LMS4_9BACI</name>
<sequence>MNLAIVGGVVGAGIGLFANRETSKKVIRSLSESEFVKIAGQEFRKTAHEILAGQAQSSVKQLASGYLSKIEQSLLSPKNSGSNNSAGQDQPYEEIKEENKNLNERLQKIEKMLGDLVESK</sequence>
<dbReference type="NCBIfam" id="NF041669">
    <property type="entry name" value="GvpT"/>
    <property type="match status" value="1"/>
</dbReference>